<dbReference type="EMBL" id="DTGZ01000027">
    <property type="protein sequence ID" value="HGV96953.1"/>
    <property type="molecule type" value="Genomic_DNA"/>
</dbReference>
<accession>A0A7C4X8Y5</accession>
<feature type="chain" id="PRO_5028010604" description="DUF4382 domain-containing protein" evidence="1">
    <location>
        <begin position="24"/>
        <end position="171"/>
    </location>
</feature>
<protein>
    <recommendedName>
        <fullName evidence="3">DUF4382 domain-containing protein</fullName>
    </recommendedName>
</protein>
<feature type="signal peptide" evidence="1">
    <location>
        <begin position="1"/>
        <end position="23"/>
    </location>
</feature>
<gene>
    <name evidence="2" type="ORF">ENV60_01475</name>
</gene>
<comment type="caution">
    <text evidence="2">The sequence shown here is derived from an EMBL/GenBank/DDBJ whole genome shotgun (WGS) entry which is preliminary data.</text>
</comment>
<reference evidence="2" key="1">
    <citation type="journal article" date="2020" name="mSystems">
        <title>Genome- and Community-Level Interaction Insights into Carbon Utilization and Element Cycling Functions of Hydrothermarchaeota in Hydrothermal Sediment.</title>
        <authorList>
            <person name="Zhou Z."/>
            <person name="Liu Y."/>
            <person name="Xu W."/>
            <person name="Pan J."/>
            <person name="Luo Z.H."/>
            <person name="Li M."/>
        </authorList>
    </citation>
    <scope>NUCLEOTIDE SEQUENCE [LARGE SCALE GENOMIC DNA]</scope>
    <source>
        <strain evidence="2">SpSt-774</strain>
    </source>
</reference>
<proteinExistence type="predicted"/>
<keyword evidence="1" id="KW-0732">Signal</keyword>
<evidence type="ECO:0000313" key="2">
    <source>
        <dbReference type="EMBL" id="HGV96953.1"/>
    </source>
</evidence>
<name>A0A7C4X8Y5_UNCW3</name>
<dbReference type="AlphaFoldDB" id="A0A7C4X8Y5"/>
<evidence type="ECO:0008006" key="3">
    <source>
        <dbReference type="Google" id="ProtNLM"/>
    </source>
</evidence>
<sequence>MFNMAKIVALGICIMVVLNCANFASVEFGFNDEGIYRGTLGQFGIRVLKIEAKTKENYSPLWEGTRLVFVQREGSGFASITEQSIQMDPGTYKTLRITVDSLCYVTDVNSFLLLDTEYQFTASSFSDITIDKGDELRLVIDIASPQWFDSDSMKIKTGHQAFEGAAVRRYY</sequence>
<evidence type="ECO:0000256" key="1">
    <source>
        <dbReference type="SAM" id="SignalP"/>
    </source>
</evidence>
<organism evidence="2">
    <name type="scientific">candidate division WOR-3 bacterium</name>
    <dbReference type="NCBI Taxonomy" id="2052148"/>
    <lineage>
        <taxon>Bacteria</taxon>
        <taxon>Bacteria division WOR-3</taxon>
    </lineage>
</organism>